<dbReference type="EMBL" id="NCVQ01000001">
    <property type="protein sequence ID" value="PWZ55349.1"/>
    <property type="molecule type" value="Genomic_DNA"/>
</dbReference>
<comment type="caution">
    <text evidence="1">The sequence shown here is derived from an EMBL/GenBank/DDBJ whole genome shotgun (WGS) entry which is preliminary data.</text>
</comment>
<accession>A0A317Y9N5</accession>
<organism evidence="1">
    <name type="scientific">Zea mays</name>
    <name type="common">Maize</name>
    <dbReference type="NCBI Taxonomy" id="4577"/>
    <lineage>
        <taxon>Eukaryota</taxon>
        <taxon>Viridiplantae</taxon>
        <taxon>Streptophyta</taxon>
        <taxon>Embryophyta</taxon>
        <taxon>Tracheophyta</taxon>
        <taxon>Spermatophyta</taxon>
        <taxon>Magnoliopsida</taxon>
        <taxon>Liliopsida</taxon>
        <taxon>Poales</taxon>
        <taxon>Poaceae</taxon>
        <taxon>PACMAD clade</taxon>
        <taxon>Panicoideae</taxon>
        <taxon>Andropogonodae</taxon>
        <taxon>Andropogoneae</taxon>
        <taxon>Tripsacinae</taxon>
        <taxon>Zea</taxon>
    </lineage>
</organism>
<name>A0A317Y9N5_MAIZE</name>
<evidence type="ECO:0000313" key="1">
    <source>
        <dbReference type="EMBL" id="PWZ55349.1"/>
    </source>
</evidence>
<reference evidence="1" key="1">
    <citation type="journal article" date="2018" name="Nat. Genet.">
        <title>Extensive intraspecific gene order and gene structural variations between Mo17 and other maize genomes.</title>
        <authorList>
            <person name="Sun S."/>
            <person name="Zhou Y."/>
            <person name="Chen J."/>
            <person name="Shi J."/>
            <person name="Zhao H."/>
            <person name="Zhao H."/>
            <person name="Song W."/>
            <person name="Zhang M."/>
            <person name="Cui Y."/>
            <person name="Dong X."/>
            <person name="Liu H."/>
            <person name="Ma X."/>
            <person name="Jiao Y."/>
            <person name="Wang B."/>
            <person name="Wei X."/>
            <person name="Stein J.C."/>
            <person name="Glaubitz J.C."/>
            <person name="Lu F."/>
            <person name="Yu G."/>
            <person name="Liang C."/>
            <person name="Fengler K."/>
            <person name="Li B."/>
            <person name="Rafalski A."/>
            <person name="Schnable P.S."/>
            <person name="Ware D.H."/>
            <person name="Buckler E.S."/>
            <person name="Lai J."/>
        </authorList>
    </citation>
    <scope>NUCLEOTIDE SEQUENCE [LARGE SCALE GENOMIC DNA]</scope>
    <source>
        <tissue evidence="1">Seedling</tissue>
    </source>
</reference>
<gene>
    <name evidence="1" type="ORF">Zm00014a_025622</name>
</gene>
<proteinExistence type="predicted"/>
<sequence>MLEYTKANS</sequence>
<protein>
    <submittedName>
        <fullName evidence="1">Uncharacterized protein</fullName>
    </submittedName>
</protein>
<dbReference type="Proteomes" id="UP000251960">
    <property type="component" value="Chromosome 1"/>
</dbReference>